<accession>A0ABT9QBN5</accession>
<keyword evidence="3" id="KW-1185">Reference proteome</keyword>
<protein>
    <submittedName>
        <fullName evidence="2">Uncharacterized protein</fullName>
    </submittedName>
</protein>
<comment type="caution">
    <text evidence="2">The sequence shown here is derived from an EMBL/GenBank/DDBJ whole genome shotgun (WGS) entry which is preliminary data.</text>
</comment>
<feature type="region of interest" description="Disordered" evidence="1">
    <location>
        <begin position="26"/>
        <end position="57"/>
    </location>
</feature>
<gene>
    <name evidence="2" type="ORF">J2853_003364</name>
</gene>
<organism evidence="2 3">
    <name type="scientific">Streptosporangium lutulentum</name>
    <dbReference type="NCBI Taxonomy" id="1461250"/>
    <lineage>
        <taxon>Bacteria</taxon>
        <taxon>Bacillati</taxon>
        <taxon>Actinomycetota</taxon>
        <taxon>Actinomycetes</taxon>
        <taxon>Streptosporangiales</taxon>
        <taxon>Streptosporangiaceae</taxon>
        <taxon>Streptosporangium</taxon>
    </lineage>
</organism>
<evidence type="ECO:0000256" key="1">
    <source>
        <dbReference type="SAM" id="MobiDB-lite"/>
    </source>
</evidence>
<dbReference type="Proteomes" id="UP001225356">
    <property type="component" value="Unassembled WGS sequence"/>
</dbReference>
<sequence length="173" mass="18885">MAEPPPEREVRALTATEIRRKGLDRFIDMSHQKETPPTLVDGSQNKAAASTPAPTDDFPVNSAGDLVSGCWSLETYDSVARAGIGYHTWCGDGTRITHTSTSCTGTGSPGYMYEGCASRTNYGVGWNAWDAGEQWHFCTSYDSSTGMCSTRTGPWQKNRYGADGQVWLLEWGN</sequence>
<dbReference type="EMBL" id="JAUSQU010000001">
    <property type="protein sequence ID" value="MDP9844153.1"/>
    <property type="molecule type" value="Genomic_DNA"/>
</dbReference>
<dbReference type="RefSeq" id="WP_307558803.1">
    <property type="nucleotide sequence ID" value="NZ_JAUSQU010000001.1"/>
</dbReference>
<proteinExistence type="predicted"/>
<evidence type="ECO:0000313" key="3">
    <source>
        <dbReference type="Proteomes" id="UP001225356"/>
    </source>
</evidence>
<name>A0ABT9QBN5_9ACTN</name>
<evidence type="ECO:0000313" key="2">
    <source>
        <dbReference type="EMBL" id="MDP9844153.1"/>
    </source>
</evidence>
<reference evidence="2 3" key="1">
    <citation type="submission" date="2023-07" db="EMBL/GenBank/DDBJ databases">
        <title>Sequencing the genomes of 1000 actinobacteria strains.</title>
        <authorList>
            <person name="Klenk H.-P."/>
        </authorList>
    </citation>
    <scope>NUCLEOTIDE SEQUENCE [LARGE SCALE GENOMIC DNA]</scope>
    <source>
        <strain evidence="2 3">DSM 46740</strain>
    </source>
</reference>